<reference evidence="2" key="1">
    <citation type="submission" date="2017-02" db="EMBL/GenBank/DDBJ databases">
        <authorList>
            <person name="Tafer H."/>
            <person name="Lopandic K."/>
        </authorList>
    </citation>
    <scope>NUCLEOTIDE SEQUENCE [LARGE SCALE GENOMIC DNA]</scope>
    <source>
        <strain evidence="2">CBS 366.77</strain>
    </source>
</reference>
<keyword evidence="2" id="KW-1185">Reference proteome</keyword>
<dbReference type="AlphaFoldDB" id="A0A3A2ZSM4"/>
<dbReference type="STRING" id="2070753.A0A3A2ZSM4"/>
<gene>
    <name evidence="1" type="ORF">PHISCL_01498</name>
</gene>
<dbReference type="EMBL" id="MVGC01000028">
    <property type="protein sequence ID" value="RJE26148.1"/>
    <property type="molecule type" value="Genomic_DNA"/>
</dbReference>
<comment type="caution">
    <text evidence="1">The sequence shown here is derived from an EMBL/GenBank/DDBJ whole genome shotgun (WGS) entry which is preliminary data.</text>
</comment>
<protein>
    <submittedName>
        <fullName evidence="1">Uncharacterized protein</fullName>
    </submittedName>
</protein>
<organism evidence="1 2">
    <name type="scientific">Aspergillus sclerotialis</name>
    <dbReference type="NCBI Taxonomy" id="2070753"/>
    <lineage>
        <taxon>Eukaryota</taxon>
        <taxon>Fungi</taxon>
        <taxon>Dikarya</taxon>
        <taxon>Ascomycota</taxon>
        <taxon>Pezizomycotina</taxon>
        <taxon>Eurotiomycetes</taxon>
        <taxon>Eurotiomycetidae</taxon>
        <taxon>Eurotiales</taxon>
        <taxon>Aspergillaceae</taxon>
        <taxon>Aspergillus</taxon>
        <taxon>Aspergillus subgen. Polypaecilum</taxon>
    </lineage>
</organism>
<sequence>MVIRYLQQLKRQAREQQRPSIGMKRRADVAFGPVEADDGYLETPGPSDELPPFQEIDHGRSVWTSPFTLPSTTIKNTYKKKLNWSAYTILRYMFTINGPYSLASPNITMVVHRATLADDDREAQYAITLHYAHHARSGYLPITMEARGSGRAN</sequence>
<evidence type="ECO:0000313" key="2">
    <source>
        <dbReference type="Proteomes" id="UP000266188"/>
    </source>
</evidence>
<proteinExistence type="predicted"/>
<name>A0A3A2ZSM4_9EURO</name>
<dbReference type="OrthoDB" id="3266505at2759"/>
<accession>A0A3A2ZSM4</accession>
<dbReference type="Proteomes" id="UP000266188">
    <property type="component" value="Unassembled WGS sequence"/>
</dbReference>
<evidence type="ECO:0000313" key="1">
    <source>
        <dbReference type="EMBL" id="RJE26148.1"/>
    </source>
</evidence>